<protein>
    <submittedName>
        <fullName evidence="2">Uncharacterized protein</fullName>
    </submittedName>
</protein>
<proteinExistence type="predicted"/>
<name>A0A150RQJ4_SORCE</name>
<gene>
    <name evidence="2" type="ORF">BE17_42030</name>
</gene>
<evidence type="ECO:0000256" key="1">
    <source>
        <dbReference type="SAM" id="MobiDB-lite"/>
    </source>
</evidence>
<dbReference type="EMBL" id="JEMB01002280">
    <property type="protein sequence ID" value="KYF82266.1"/>
    <property type="molecule type" value="Genomic_DNA"/>
</dbReference>
<organism evidence="2 3">
    <name type="scientific">Sorangium cellulosum</name>
    <name type="common">Polyangium cellulosum</name>
    <dbReference type="NCBI Taxonomy" id="56"/>
    <lineage>
        <taxon>Bacteria</taxon>
        <taxon>Pseudomonadati</taxon>
        <taxon>Myxococcota</taxon>
        <taxon>Polyangia</taxon>
        <taxon>Polyangiales</taxon>
        <taxon>Polyangiaceae</taxon>
        <taxon>Sorangium</taxon>
    </lineage>
</organism>
<feature type="region of interest" description="Disordered" evidence="1">
    <location>
        <begin position="1"/>
        <end position="70"/>
    </location>
</feature>
<accession>A0A150RQJ4</accession>
<reference evidence="2 3" key="1">
    <citation type="submission" date="2014-02" db="EMBL/GenBank/DDBJ databases">
        <title>The small core and large imbalanced accessory genome model reveals a collaborative survival strategy of Sorangium cellulosum strains in nature.</title>
        <authorList>
            <person name="Han K."/>
            <person name="Peng R."/>
            <person name="Blom J."/>
            <person name="Li Y.-Z."/>
        </authorList>
    </citation>
    <scope>NUCLEOTIDE SEQUENCE [LARGE SCALE GENOMIC DNA]</scope>
    <source>
        <strain evidence="2 3">So0011-07</strain>
    </source>
</reference>
<dbReference type="Proteomes" id="UP000075635">
    <property type="component" value="Unassembled WGS sequence"/>
</dbReference>
<dbReference type="AlphaFoldDB" id="A0A150RQJ4"/>
<evidence type="ECO:0000313" key="2">
    <source>
        <dbReference type="EMBL" id="KYF82266.1"/>
    </source>
</evidence>
<sequence>MLDEFERALLAQRARRRNSTSSCGAPTTDTRAPGAGAAGARPSATTPRSRRAPIVASSSTTARSVPFIVA</sequence>
<comment type="caution">
    <text evidence="2">The sequence shown here is derived from an EMBL/GenBank/DDBJ whole genome shotgun (WGS) entry which is preliminary data.</text>
</comment>
<feature type="compositionally biased region" description="Low complexity" evidence="1">
    <location>
        <begin position="24"/>
        <end position="47"/>
    </location>
</feature>
<evidence type="ECO:0000313" key="3">
    <source>
        <dbReference type="Proteomes" id="UP000075635"/>
    </source>
</evidence>